<dbReference type="RefSeq" id="XP_016758831.1">
    <property type="nucleotide sequence ID" value="XM_016900818.1"/>
</dbReference>
<dbReference type="EMBL" id="KB456267">
    <property type="protein sequence ID" value="EMF10710.1"/>
    <property type="molecule type" value="Genomic_DNA"/>
</dbReference>
<evidence type="ECO:0000256" key="1">
    <source>
        <dbReference type="SAM" id="MobiDB-lite"/>
    </source>
</evidence>
<keyword evidence="4" id="KW-1185">Reference proteome</keyword>
<evidence type="ECO:0000256" key="2">
    <source>
        <dbReference type="SAM" id="SignalP"/>
    </source>
</evidence>
<gene>
    <name evidence="3" type="ORF">SEPMUDRAFT_109977</name>
</gene>
<reference evidence="3 4" key="1">
    <citation type="journal article" date="2012" name="PLoS Pathog.">
        <title>Diverse lifestyles and strategies of plant pathogenesis encoded in the genomes of eighteen Dothideomycetes fungi.</title>
        <authorList>
            <person name="Ohm R.A."/>
            <person name="Feau N."/>
            <person name="Henrissat B."/>
            <person name="Schoch C.L."/>
            <person name="Horwitz B.A."/>
            <person name="Barry K.W."/>
            <person name="Condon B.J."/>
            <person name="Copeland A.C."/>
            <person name="Dhillon B."/>
            <person name="Glaser F."/>
            <person name="Hesse C.N."/>
            <person name="Kosti I."/>
            <person name="LaButti K."/>
            <person name="Lindquist E.A."/>
            <person name="Lucas S."/>
            <person name="Salamov A.A."/>
            <person name="Bradshaw R.E."/>
            <person name="Ciuffetti L."/>
            <person name="Hamelin R.C."/>
            <person name="Kema G.H.J."/>
            <person name="Lawrence C."/>
            <person name="Scott J.A."/>
            <person name="Spatafora J.W."/>
            <person name="Turgeon B.G."/>
            <person name="de Wit P.J.G.M."/>
            <person name="Zhong S."/>
            <person name="Goodwin S.B."/>
            <person name="Grigoriev I.V."/>
        </authorList>
    </citation>
    <scope>NUCLEOTIDE SEQUENCE [LARGE SCALE GENOMIC DNA]</scope>
    <source>
        <strain evidence="3 4">SO2202</strain>
    </source>
</reference>
<organism evidence="3 4">
    <name type="scientific">Sphaerulina musiva (strain SO2202)</name>
    <name type="common">Poplar stem canker fungus</name>
    <name type="synonym">Septoria musiva</name>
    <dbReference type="NCBI Taxonomy" id="692275"/>
    <lineage>
        <taxon>Eukaryota</taxon>
        <taxon>Fungi</taxon>
        <taxon>Dikarya</taxon>
        <taxon>Ascomycota</taxon>
        <taxon>Pezizomycotina</taxon>
        <taxon>Dothideomycetes</taxon>
        <taxon>Dothideomycetidae</taxon>
        <taxon>Mycosphaerellales</taxon>
        <taxon>Mycosphaerellaceae</taxon>
        <taxon>Sphaerulina</taxon>
    </lineage>
</organism>
<proteinExistence type="predicted"/>
<dbReference type="Proteomes" id="UP000016931">
    <property type="component" value="Unassembled WGS sequence"/>
</dbReference>
<feature type="chain" id="PRO_5004110702" evidence="2">
    <location>
        <begin position="21"/>
        <end position="184"/>
    </location>
</feature>
<sequence>MLPSLPLFLLLLLPSLLTTAQKLPLDSTSHNHIQITLRPYKSNSCTNPSRRGSGKGHSITLKANHRADISSSSGIKIGEITHSKCVGFPRGGFNSFVFDGEGLYGIADGNGEGEGNGEGGVVKVKEKMGRCRVDVFPNRLCLGDVMGGLGEENLSENDRHPCIKDFVMNLKTGKRGVGRGLQLG</sequence>
<dbReference type="HOGENOM" id="CLU_1469093_0_0_1"/>
<feature type="signal peptide" evidence="2">
    <location>
        <begin position="1"/>
        <end position="20"/>
    </location>
</feature>
<feature type="compositionally biased region" description="Polar residues" evidence="1">
    <location>
        <begin position="41"/>
        <end position="50"/>
    </location>
</feature>
<name>N1QED1_SPHMS</name>
<protein>
    <submittedName>
        <fullName evidence="3">Uncharacterized protein</fullName>
    </submittedName>
</protein>
<accession>N1QED1</accession>
<feature type="region of interest" description="Disordered" evidence="1">
    <location>
        <begin position="40"/>
        <end position="63"/>
    </location>
</feature>
<evidence type="ECO:0000313" key="3">
    <source>
        <dbReference type="EMBL" id="EMF10710.1"/>
    </source>
</evidence>
<dbReference type="AlphaFoldDB" id="N1QED1"/>
<dbReference type="GeneID" id="27897955"/>
<keyword evidence="2" id="KW-0732">Signal</keyword>
<evidence type="ECO:0000313" key="4">
    <source>
        <dbReference type="Proteomes" id="UP000016931"/>
    </source>
</evidence>